<sequence>MGALKQVSGKGASGSFQVNGQAKSAAVKAAGSKKASTQPPRRLRPRRSPSNRLLLHLPRSCSRSQEDSQPTQADRPSRQGGAKAATTKPAAVKEEGVTKKKAASKAPAKAAVQKESEKPKPVAQKEPVPKF</sequence>
<dbReference type="Proteomes" id="UP000192578">
    <property type="component" value="Unassembled WGS sequence"/>
</dbReference>
<evidence type="ECO:0000256" key="1">
    <source>
        <dbReference type="SAM" id="MobiDB-lite"/>
    </source>
</evidence>
<evidence type="ECO:0000313" key="2">
    <source>
        <dbReference type="EMBL" id="OQV24697.1"/>
    </source>
</evidence>
<feature type="region of interest" description="Disordered" evidence="1">
    <location>
        <begin position="1"/>
        <end position="131"/>
    </location>
</feature>
<gene>
    <name evidence="2" type="ORF">BV898_01755</name>
</gene>
<dbReference type="EMBL" id="MTYJ01000006">
    <property type="protein sequence ID" value="OQV24697.1"/>
    <property type="molecule type" value="Genomic_DNA"/>
</dbReference>
<feature type="compositionally biased region" description="Low complexity" evidence="1">
    <location>
        <begin position="22"/>
        <end position="40"/>
    </location>
</feature>
<feature type="compositionally biased region" description="Low complexity" evidence="1">
    <location>
        <begin position="50"/>
        <end position="60"/>
    </location>
</feature>
<proteinExistence type="predicted"/>
<evidence type="ECO:0000313" key="3">
    <source>
        <dbReference type="Proteomes" id="UP000192578"/>
    </source>
</evidence>
<protein>
    <submittedName>
        <fullName evidence="2">Uncharacterized protein</fullName>
    </submittedName>
</protein>
<reference evidence="3" key="1">
    <citation type="submission" date="2017-01" db="EMBL/GenBank/DDBJ databases">
        <title>Comparative genomics of anhydrobiosis in the tardigrade Hypsibius dujardini.</title>
        <authorList>
            <person name="Yoshida Y."/>
            <person name="Koutsovoulos G."/>
            <person name="Laetsch D."/>
            <person name="Stevens L."/>
            <person name="Kumar S."/>
            <person name="Horikawa D."/>
            <person name="Ishino K."/>
            <person name="Komine S."/>
            <person name="Tomita M."/>
            <person name="Blaxter M."/>
            <person name="Arakawa K."/>
        </authorList>
    </citation>
    <scope>NUCLEOTIDE SEQUENCE [LARGE SCALE GENOMIC DNA]</scope>
    <source>
        <strain evidence="3">Z151</strain>
    </source>
</reference>
<dbReference type="AlphaFoldDB" id="A0A1W0XB20"/>
<keyword evidence="3" id="KW-1185">Reference proteome</keyword>
<organism evidence="2 3">
    <name type="scientific">Hypsibius exemplaris</name>
    <name type="common">Freshwater tardigrade</name>
    <dbReference type="NCBI Taxonomy" id="2072580"/>
    <lineage>
        <taxon>Eukaryota</taxon>
        <taxon>Metazoa</taxon>
        <taxon>Ecdysozoa</taxon>
        <taxon>Tardigrada</taxon>
        <taxon>Eutardigrada</taxon>
        <taxon>Parachela</taxon>
        <taxon>Hypsibioidea</taxon>
        <taxon>Hypsibiidae</taxon>
        <taxon>Hypsibius</taxon>
    </lineage>
</organism>
<name>A0A1W0XB20_HYPEX</name>
<feature type="compositionally biased region" description="Low complexity" evidence="1">
    <location>
        <begin position="80"/>
        <end position="90"/>
    </location>
</feature>
<accession>A0A1W0XB20</accession>
<feature type="compositionally biased region" description="Polar residues" evidence="1">
    <location>
        <begin position="61"/>
        <end position="74"/>
    </location>
</feature>
<comment type="caution">
    <text evidence="2">The sequence shown here is derived from an EMBL/GenBank/DDBJ whole genome shotgun (WGS) entry which is preliminary data.</text>
</comment>